<feature type="signal peptide" evidence="1">
    <location>
        <begin position="1"/>
        <end position="23"/>
    </location>
</feature>
<feature type="domain" description="DUF4397" evidence="2">
    <location>
        <begin position="256"/>
        <end position="371"/>
    </location>
</feature>
<dbReference type="Pfam" id="PF14344">
    <property type="entry name" value="DUF4397"/>
    <property type="match status" value="2"/>
</dbReference>
<organism evidence="3 4">
    <name type="scientific">Pleionea litopenaei</name>
    <dbReference type="NCBI Taxonomy" id="3070815"/>
    <lineage>
        <taxon>Bacteria</taxon>
        <taxon>Pseudomonadati</taxon>
        <taxon>Pseudomonadota</taxon>
        <taxon>Gammaproteobacteria</taxon>
        <taxon>Oceanospirillales</taxon>
        <taxon>Pleioneaceae</taxon>
        <taxon>Pleionea</taxon>
    </lineage>
</organism>
<dbReference type="RefSeq" id="WP_309203429.1">
    <property type="nucleotide sequence ID" value="NZ_CP133548.1"/>
</dbReference>
<dbReference type="EMBL" id="CP133548">
    <property type="protein sequence ID" value="WMS88225.1"/>
    <property type="molecule type" value="Genomic_DNA"/>
</dbReference>
<feature type="chain" id="PRO_5041392431" evidence="1">
    <location>
        <begin position="24"/>
        <end position="462"/>
    </location>
</feature>
<reference evidence="3 4" key="1">
    <citation type="submission" date="2023-08" db="EMBL/GenBank/DDBJ databases">
        <title>Pleionea litopenaei sp. nov., isolated from stomach of juvenile Litopenaeus vannamei.</title>
        <authorList>
            <person name="Rho A.M."/>
            <person name="Hwang C.Y."/>
        </authorList>
    </citation>
    <scope>NUCLEOTIDE SEQUENCE [LARGE SCALE GENOMIC DNA]</scope>
    <source>
        <strain evidence="3 4">HL-JVS1</strain>
    </source>
</reference>
<evidence type="ECO:0000313" key="3">
    <source>
        <dbReference type="EMBL" id="WMS88225.1"/>
    </source>
</evidence>
<keyword evidence="4" id="KW-1185">Reference proteome</keyword>
<sequence>MNKPIKNLSRFLLMASSLFMLQACDIFDDDNDNATETPTPMAKVQVLHTSPDAPMVDVYAGGSLLLEDFDYATASERLDVPAGTLNVDVQGILPDGTTPSVIGPVDLTLSEDLLYSVLAIDSVSDIDALVVTRSTTAVSSGNFRAQVVHAAPDAPMVDVYVTAPGADLATEAALGTFEFQGSLGPVEAPAGDYQVRVTLAGDPATVVFDSGTIALTDGMDLTIAAIENTLTGDAPINLLVATASGSLVIQDSAAPADLRVVHASPNAPAVDVIVNDGQTPLVSNLAYPDATGFVSVDPATYNVKVAATGTTTPVINADLTLEQGATYSVLAVNDLDSIEALVLNSDRRRVATETKIQVIHGAPSAGTVDIYVTAQGADITNLDPAISGFEFKATTDGFLSLPAGDYDITVTATGTKTTAIGPLSVTLSASGLYTVIARDAARPNEGDAATPFGVILLDDFGV</sequence>
<dbReference type="InterPro" id="IPR025510">
    <property type="entry name" value="DUF4397"/>
</dbReference>
<gene>
    <name evidence="3" type="ORF">Q9312_04740</name>
</gene>
<feature type="domain" description="DUF4397" evidence="2">
    <location>
        <begin position="42"/>
        <end position="160"/>
    </location>
</feature>
<name>A0AA51X8M0_9GAMM</name>
<dbReference type="AlphaFoldDB" id="A0AA51X8M0"/>
<dbReference type="Proteomes" id="UP001239782">
    <property type="component" value="Chromosome"/>
</dbReference>
<evidence type="ECO:0000259" key="2">
    <source>
        <dbReference type="Pfam" id="PF14344"/>
    </source>
</evidence>
<evidence type="ECO:0000313" key="4">
    <source>
        <dbReference type="Proteomes" id="UP001239782"/>
    </source>
</evidence>
<evidence type="ECO:0000256" key="1">
    <source>
        <dbReference type="SAM" id="SignalP"/>
    </source>
</evidence>
<accession>A0AA51X8M0</accession>
<dbReference type="PROSITE" id="PS51257">
    <property type="entry name" value="PROKAR_LIPOPROTEIN"/>
    <property type="match status" value="1"/>
</dbReference>
<dbReference type="KEGG" id="plei:Q9312_04740"/>
<proteinExistence type="predicted"/>
<protein>
    <submittedName>
        <fullName evidence="3">DUF4397 domain-containing protein</fullName>
    </submittedName>
</protein>
<keyword evidence="1" id="KW-0732">Signal</keyword>